<dbReference type="eggNOG" id="ENOG5032W2A">
    <property type="taxonomic scope" value="Bacteria"/>
</dbReference>
<evidence type="ECO:0008006" key="4">
    <source>
        <dbReference type="Google" id="ProtNLM"/>
    </source>
</evidence>
<sequence length="244" mass="25803">MAGRNRRYYVEQQMLQTRLVFVSLAVLSASISGCVVASGGDASSEVEEEVVVGEVAEESTIARIKIGLQVADHGHDKVGVAKYTGWVDGVAAAASSSAWAVDTNGYDPDSVRVHLEAETADVRAGLDVRVCMEASDDNATSQFGAKKCTPWSSESGGWSAVATDANGYDPDAYRISIETRALVVGTMTRDFRIGVRGFDDGGSAHAGQARYSPWASQGGGWSGWASDDNSYDPDGFALHLDVKP</sequence>
<dbReference type="PROSITE" id="PS51257">
    <property type="entry name" value="PROKAR_LIPOPROTEIN"/>
    <property type="match status" value="1"/>
</dbReference>
<evidence type="ECO:0000313" key="3">
    <source>
        <dbReference type="Proteomes" id="UP000019678"/>
    </source>
</evidence>
<keyword evidence="3" id="KW-1185">Reference proteome</keyword>
<dbReference type="Proteomes" id="UP000019678">
    <property type="component" value="Unassembled WGS sequence"/>
</dbReference>
<organism evidence="2 3">
    <name type="scientific">Chondromyces apiculatus DSM 436</name>
    <dbReference type="NCBI Taxonomy" id="1192034"/>
    <lineage>
        <taxon>Bacteria</taxon>
        <taxon>Pseudomonadati</taxon>
        <taxon>Myxococcota</taxon>
        <taxon>Polyangia</taxon>
        <taxon>Polyangiales</taxon>
        <taxon>Polyangiaceae</taxon>
        <taxon>Chondromyces</taxon>
    </lineage>
</organism>
<evidence type="ECO:0000256" key="1">
    <source>
        <dbReference type="SAM" id="SignalP"/>
    </source>
</evidence>
<keyword evidence="1" id="KW-0732">Signal</keyword>
<reference evidence="2 3" key="1">
    <citation type="submission" date="2013-05" db="EMBL/GenBank/DDBJ databases">
        <title>Genome assembly of Chondromyces apiculatus DSM 436.</title>
        <authorList>
            <person name="Sharma G."/>
            <person name="Khatri I."/>
            <person name="Kaur C."/>
            <person name="Mayilraj S."/>
            <person name="Subramanian S."/>
        </authorList>
    </citation>
    <scope>NUCLEOTIDE SEQUENCE [LARGE SCALE GENOMIC DNA]</scope>
    <source>
        <strain evidence="2 3">DSM 436</strain>
    </source>
</reference>
<dbReference type="EMBL" id="ASRX01000135">
    <property type="protein sequence ID" value="EYF00093.1"/>
    <property type="molecule type" value="Genomic_DNA"/>
</dbReference>
<name>A0A017SSY5_9BACT</name>
<feature type="chain" id="PRO_5001496323" description="Lipoprotein" evidence="1">
    <location>
        <begin position="38"/>
        <end position="244"/>
    </location>
</feature>
<dbReference type="AlphaFoldDB" id="A0A017SSY5"/>
<protein>
    <recommendedName>
        <fullName evidence="4">Lipoprotein</fullName>
    </recommendedName>
</protein>
<feature type="signal peptide" evidence="1">
    <location>
        <begin position="1"/>
        <end position="37"/>
    </location>
</feature>
<dbReference type="OrthoDB" id="1159055at2"/>
<evidence type="ECO:0000313" key="2">
    <source>
        <dbReference type="EMBL" id="EYF00093.1"/>
    </source>
</evidence>
<comment type="caution">
    <text evidence="2">The sequence shown here is derived from an EMBL/GenBank/DDBJ whole genome shotgun (WGS) entry which is preliminary data.</text>
</comment>
<dbReference type="RefSeq" id="WP_052376921.1">
    <property type="nucleotide sequence ID" value="NZ_ASRX01000135.1"/>
</dbReference>
<accession>A0A017SSY5</accession>
<gene>
    <name evidence="2" type="ORF">CAP_1377</name>
</gene>
<proteinExistence type="predicted"/>